<evidence type="ECO:0000313" key="4">
    <source>
        <dbReference type="Proteomes" id="UP000708208"/>
    </source>
</evidence>
<dbReference type="EMBL" id="CAJVCH010139638">
    <property type="protein sequence ID" value="CAG7726751.1"/>
    <property type="molecule type" value="Genomic_DNA"/>
</dbReference>
<evidence type="ECO:0000313" key="3">
    <source>
        <dbReference type="EMBL" id="CAG7728503.1"/>
    </source>
</evidence>
<accession>A0A8J2K2R7</accession>
<keyword evidence="1" id="KW-0472">Membrane</keyword>
<proteinExistence type="predicted"/>
<name>A0A8J2K2R7_9HEXA</name>
<feature type="non-terminal residue" evidence="3">
    <location>
        <position position="1"/>
    </location>
</feature>
<protein>
    <submittedName>
        <fullName evidence="3">Uncharacterized protein</fullName>
    </submittedName>
</protein>
<dbReference type="AlphaFoldDB" id="A0A8J2K2R7"/>
<keyword evidence="4" id="KW-1185">Reference proteome</keyword>
<evidence type="ECO:0000313" key="2">
    <source>
        <dbReference type="EMBL" id="CAG7726751.1"/>
    </source>
</evidence>
<sequence length="25" mass="2810">FLATLFVLINLVGQLGGCVMVLWRF</sequence>
<feature type="non-terminal residue" evidence="3">
    <location>
        <position position="25"/>
    </location>
</feature>
<gene>
    <name evidence="2" type="ORF">AFUS01_LOCUS15642</name>
    <name evidence="3" type="ORF">AFUS01_LOCUS17275</name>
</gene>
<dbReference type="EMBL" id="CAJVCH010164544">
    <property type="protein sequence ID" value="CAG7728503.1"/>
    <property type="molecule type" value="Genomic_DNA"/>
</dbReference>
<dbReference type="Proteomes" id="UP000708208">
    <property type="component" value="Unassembled WGS sequence"/>
</dbReference>
<keyword evidence="1" id="KW-1133">Transmembrane helix</keyword>
<comment type="caution">
    <text evidence="3">The sequence shown here is derived from an EMBL/GenBank/DDBJ whole genome shotgun (WGS) entry which is preliminary data.</text>
</comment>
<evidence type="ECO:0000256" key="1">
    <source>
        <dbReference type="SAM" id="Phobius"/>
    </source>
</evidence>
<feature type="transmembrane region" description="Helical" evidence="1">
    <location>
        <begin position="6"/>
        <end position="23"/>
    </location>
</feature>
<reference evidence="3" key="1">
    <citation type="submission" date="2021-06" db="EMBL/GenBank/DDBJ databases">
        <authorList>
            <person name="Hodson N. C."/>
            <person name="Mongue J. A."/>
            <person name="Jaron S. K."/>
        </authorList>
    </citation>
    <scope>NUCLEOTIDE SEQUENCE</scope>
</reference>
<organism evidence="3 4">
    <name type="scientific">Allacma fusca</name>
    <dbReference type="NCBI Taxonomy" id="39272"/>
    <lineage>
        <taxon>Eukaryota</taxon>
        <taxon>Metazoa</taxon>
        <taxon>Ecdysozoa</taxon>
        <taxon>Arthropoda</taxon>
        <taxon>Hexapoda</taxon>
        <taxon>Collembola</taxon>
        <taxon>Symphypleona</taxon>
        <taxon>Sminthuridae</taxon>
        <taxon>Allacma</taxon>
    </lineage>
</organism>
<keyword evidence="1" id="KW-0812">Transmembrane</keyword>